<name>A0AAV9VDR6_9PEZI</name>
<keyword evidence="3" id="KW-1185">Reference proteome</keyword>
<dbReference type="Proteomes" id="UP001373714">
    <property type="component" value="Unassembled WGS sequence"/>
</dbReference>
<evidence type="ECO:0000313" key="2">
    <source>
        <dbReference type="EMBL" id="KAK6357925.1"/>
    </source>
</evidence>
<protein>
    <recommendedName>
        <fullName evidence="4">O-acyltransferase WSD1 C-terminal domain-containing protein</fullName>
    </recommendedName>
</protein>
<reference evidence="2 3" key="1">
    <citation type="submission" date="2019-10" db="EMBL/GenBank/DDBJ databases">
        <authorList>
            <person name="Palmer J.M."/>
        </authorList>
    </citation>
    <scope>NUCLEOTIDE SEQUENCE [LARGE SCALE GENOMIC DNA]</scope>
    <source>
        <strain evidence="2 3">TWF730</strain>
    </source>
</reference>
<organism evidence="2 3">
    <name type="scientific">Orbilia blumenaviensis</name>
    <dbReference type="NCBI Taxonomy" id="1796055"/>
    <lineage>
        <taxon>Eukaryota</taxon>
        <taxon>Fungi</taxon>
        <taxon>Dikarya</taxon>
        <taxon>Ascomycota</taxon>
        <taxon>Pezizomycotina</taxon>
        <taxon>Orbiliomycetes</taxon>
        <taxon>Orbiliales</taxon>
        <taxon>Orbiliaceae</taxon>
        <taxon>Orbilia</taxon>
    </lineage>
</organism>
<evidence type="ECO:0000313" key="3">
    <source>
        <dbReference type="Proteomes" id="UP001373714"/>
    </source>
</evidence>
<accession>A0AAV9VDR6</accession>
<dbReference type="Gene3D" id="3.30.559.30">
    <property type="entry name" value="Nonribosomal peptide synthetase, condensation domain"/>
    <property type="match status" value="1"/>
</dbReference>
<keyword evidence="1" id="KW-0175">Coiled coil</keyword>
<dbReference type="PANTHER" id="PTHR42034:SF1">
    <property type="entry name" value="CONDENSATION DOMAIN-CONTAINING PROTEIN"/>
    <property type="match status" value="1"/>
</dbReference>
<dbReference type="PANTHER" id="PTHR42034">
    <property type="entry name" value="CHROMOSOME 7, WHOLE GENOME SHOTGUN SEQUENCE-RELATED"/>
    <property type="match status" value="1"/>
</dbReference>
<dbReference type="Gene3D" id="3.30.559.10">
    <property type="entry name" value="Chloramphenicol acetyltransferase-like domain"/>
    <property type="match status" value="1"/>
</dbReference>
<feature type="coiled-coil region" evidence="1">
    <location>
        <begin position="103"/>
        <end position="130"/>
    </location>
</feature>
<dbReference type="EMBL" id="JAVHNS010000004">
    <property type="protein sequence ID" value="KAK6357925.1"/>
    <property type="molecule type" value="Genomic_DNA"/>
</dbReference>
<gene>
    <name evidence="2" type="ORF">TWF730_007282</name>
</gene>
<dbReference type="SUPFAM" id="SSF52777">
    <property type="entry name" value="CoA-dependent acyltransferases"/>
    <property type="match status" value="1"/>
</dbReference>
<evidence type="ECO:0000256" key="1">
    <source>
        <dbReference type="SAM" id="Coils"/>
    </source>
</evidence>
<dbReference type="AlphaFoldDB" id="A0AAV9VDR6"/>
<proteinExistence type="predicted"/>
<comment type="caution">
    <text evidence="2">The sequence shown here is derived from an EMBL/GenBank/DDBJ whole genome shotgun (WGS) entry which is preliminary data.</text>
</comment>
<sequence>MENTESHPLAWRSPSPLHYQRPFDPIEKYEYYMVTLNPSLPQRAVVVGVTFSSSTSVSIQSLKSAWRCLRYAHPILGCDITPAGFDFRMQSPSQIDEWVDSTFKILNDDEKGVEEQVEAIENRKKKTIKQISANCPCPKTAECYYSPSTNSLFFQLRHELTDGIGSFMLINNFLTHLLSSQSSSPQTIETLQTENPTLLSPSMSEIAKTTEASDQLIARINLIVKKYLSSTPIGLPLKPTLTDFESTRQDHTFTTSQTTSLLSACKSHNITITTAFTASIGLTILKLTGAQSGDFTTSLPTSLRDTFPAPYNTAAHAALFAVTSPMPVMPITTSTPFVSLANTVKAAYNDWKEDKENIISHTPQGKIFQQFVEAGVIAQNSFSGKATVVLSSLGIVEKYLTVAADSQKDGQEMGEGRIGIDDFWVGQVQGNTKIILFLYTFRSKLRLAACYNRRFHEDEFVKQFTSTLIDGVYTGLGISR</sequence>
<dbReference type="InterPro" id="IPR023213">
    <property type="entry name" value="CAT-like_dom_sf"/>
</dbReference>
<evidence type="ECO:0008006" key="4">
    <source>
        <dbReference type="Google" id="ProtNLM"/>
    </source>
</evidence>